<dbReference type="AlphaFoldDB" id="A0A1H4GC43"/>
<dbReference type="InterPro" id="IPR008168">
    <property type="entry name" value="Cyt_C_IC"/>
</dbReference>
<sequence>MKTLQLSFIGVGAALLLSGWVWANDAAHEVADAVKWKPATLRVALADMPTGDISRGKELNTQLMCASCHGENGVAPTSNWPNVAGQKTDYTYKMLLDYQSGLRSEDERSKLMTVAVEPMSQQDMADVAAYYASLPAHEARVKVPVPADAERLVRKGDPTRLITPCASCHGVKGQGGKEAAPALAGQSEKAFIRTMTLYKNGERDNDVNKAMAQFAAKLTDEEIRQLAAYYQGL</sequence>
<evidence type="ECO:0000313" key="10">
    <source>
        <dbReference type="Proteomes" id="UP000199397"/>
    </source>
</evidence>
<keyword evidence="5 6" id="KW-0408">Iron</keyword>
<keyword evidence="2 6" id="KW-0349">Heme</keyword>
<evidence type="ECO:0000256" key="5">
    <source>
        <dbReference type="ARBA" id="ARBA00023004"/>
    </source>
</evidence>
<dbReference type="RefSeq" id="WP_093070538.1">
    <property type="nucleotide sequence ID" value="NZ_FNQP01000031.1"/>
</dbReference>
<feature type="chain" id="PRO_5011765410" evidence="7">
    <location>
        <begin position="24"/>
        <end position="233"/>
    </location>
</feature>
<dbReference type="PROSITE" id="PS51007">
    <property type="entry name" value="CYTC"/>
    <property type="match status" value="2"/>
</dbReference>
<keyword evidence="7" id="KW-0732">Signal</keyword>
<dbReference type="PRINTS" id="PR00605">
    <property type="entry name" value="CYTCHROMECIC"/>
</dbReference>
<accession>A0A1H4GC43</accession>
<dbReference type="GO" id="GO:0020037">
    <property type="term" value="F:heme binding"/>
    <property type="evidence" value="ECO:0007669"/>
    <property type="project" value="InterPro"/>
</dbReference>
<dbReference type="GO" id="GO:0005506">
    <property type="term" value="F:iron ion binding"/>
    <property type="evidence" value="ECO:0007669"/>
    <property type="project" value="InterPro"/>
</dbReference>
<dbReference type="PANTHER" id="PTHR33751">
    <property type="entry name" value="CBB3-TYPE CYTOCHROME C OXIDASE SUBUNIT FIXP"/>
    <property type="match status" value="1"/>
</dbReference>
<dbReference type="STRING" id="525918.SAMN05660964_03390"/>
<dbReference type="Gene3D" id="1.10.760.10">
    <property type="entry name" value="Cytochrome c-like domain"/>
    <property type="match status" value="2"/>
</dbReference>
<feature type="domain" description="Cytochrome c" evidence="8">
    <location>
        <begin position="151"/>
        <end position="233"/>
    </location>
</feature>
<dbReference type="Pfam" id="PF00034">
    <property type="entry name" value="Cytochrom_C"/>
    <property type="match status" value="1"/>
</dbReference>
<organism evidence="9 10">
    <name type="scientific">Thiothrix caldifontis</name>
    <dbReference type="NCBI Taxonomy" id="525918"/>
    <lineage>
        <taxon>Bacteria</taxon>
        <taxon>Pseudomonadati</taxon>
        <taxon>Pseudomonadota</taxon>
        <taxon>Gammaproteobacteria</taxon>
        <taxon>Thiotrichales</taxon>
        <taxon>Thiotrichaceae</taxon>
        <taxon>Thiothrix</taxon>
    </lineage>
</organism>
<evidence type="ECO:0000256" key="6">
    <source>
        <dbReference type="PROSITE-ProRule" id="PRU00433"/>
    </source>
</evidence>
<dbReference type="SUPFAM" id="SSF46626">
    <property type="entry name" value="Cytochrome c"/>
    <property type="match status" value="2"/>
</dbReference>
<name>A0A1H4GC43_9GAMM</name>
<dbReference type="Proteomes" id="UP000199397">
    <property type="component" value="Unassembled WGS sequence"/>
</dbReference>
<evidence type="ECO:0000256" key="2">
    <source>
        <dbReference type="ARBA" id="ARBA00022617"/>
    </source>
</evidence>
<dbReference type="PANTHER" id="PTHR33751:SF9">
    <property type="entry name" value="CYTOCHROME C4"/>
    <property type="match status" value="1"/>
</dbReference>
<feature type="signal peptide" evidence="7">
    <location>
        <begin position="1"/>
        <end position="23"/>
    </location>
</feature>
<dbReference type="InterPro" id="IPR050597">
    <property type="entry name" value="Cytochrome_c_Oxidase_Subunit"/>
</dbReference>
<dbReference type="OrthoDB" id="9773456at2"/>
<keyword evidence="10" id="KW-1185">Reference proteome</keyword>
<dbReference type="InterPro" id="IPR036909">
    <property type="entry name" value="Cyt_c-like_dom_sf"/>
</dbReference>
<gene>
    <name evidence="9" type="ORF">SAMN05660964_03390</name>
</gene>
<keyword evidence="3 6" id="KW-0479">Metal-binding</keyword>
<proteinExistence type="predicted"/>
<dbReference type="EMBL" id="FNQP01000031">
    <property type="protein sequence ID" value="SEB07179.1"/>
    <property type="molecule type" value="Genomic_DNA"/>
</dbReference>
<evidence type="ECO:0000313" key="9">
    <source>
        <dbReference type="EMBL" id="SEB07179.1"/>
    </source>
</evidence>
<evidence type="ECO:0000256" key="7">
    <source>
        <dbReference type="SAM" id="SignalP"/>
    </source>
</evidence>
<dbReference type="InterPro" id="IPR009056">
    <property type="entry name" value="Cyt_c-like_dom"/>
</dbReference>
<evidence type="ECO:0000256" key="3">
    <source>
        <dbReference type="ARBA" id="ARBA00022723"/>
    </source>
</evidence>
<evidence type="ECO:0000256" key="1">
    <source>
        <dbReference type="ARBA" id="ARBA00022448"/>
    </source>
</evidence>
<reference evidence="9 10" key="1">
    <citation type="submission" date="2016-10" db="EMBL/GenBank/DDBJ databases">
        <authorList>
            <person name="de Groot N.N."/>
        </authorList>
    </citation>
    <scope>NUCLEOTIDE SEQUENCE [LARGE SCALE GENOMIC DNA]</scope>
    <source>
        <strain evidence="9 10">DSM 21228</strain>
    </source>
</reference>
<keyword evidence="1" id="KW-0813">Transport</keyword>
<protein>
    <submittedName>
        <fullName evidence="9">Cytochrome c553</fullName>
    </submittedName>
</protein>
<feature type="domain" description="Cytochrome c" evidence="8">
    <location>
        <begin position="51"/>
        <end position="135"/>
    </location>
</feature>
<dbReference type="Pfam" id="PF13442">
    <property type="entry name" value="Cytochrome_CBB3"/>
    <property type="match status" value="1"/>
</dbReference>
<evidence type="ECO:0000259" key="8">
    <source>
        <dbReference type="PROSITE" id="PS51007"/>
    </source>
</evidence>
<dbReference type="GO" id="GO:0009055">
    <property type="term" value="F:electron transfer activity"/>
    <property type="evidence" value="ECO:0007669"/>
    <property type="project" value="InterPro"/>
</dbReference>
<keyword evidence="4" id="KW-0249">Electron transport</keyword>
<evidence type="ECO:0000256" key="4">
    <source>
        <dbReference type="ARBA" id="ARBA00022982"/>
    </source>
</evidence>